<sequence length="343" mass="38736">MAEQEVVVNGVLPREQSSPSSSADNTPATLDDLKKLESSIVSQLKAMMMELITPKPNPIIDSKCGVNASPSQVDSFPCVEIIEQSTNSHWEKGLEDVDTSSKGKDVSPPNDCAVNVPMPMPCILSHGPPPLLESNSFGDWKLLMRSYVRSTSTELWRIIEEGYSPQDPMNLTSREVVDHQLNAIAIDMILLAISPKDRAHIHSLKTAKEAWDKLDILVLEHVNIQSSSLNEGLEKKKELELISLTQAYEEEWCMRMSLETSAMVLEDSNNYFVSQLIKDQDYALGWLRRHNARLLDIISHQEEDLDEYFRLSKDKVSCCDHIEEIAALKRHKVKLVEVNDRKK</sequence>
<evidence type="ECO:0000256" key="1">
    <source>
        <dbReference type="SAM" id="MobiDB-lite"/>
    </source>
</evidence>
<accession>A0AAD8RRG9</accession>
<name>A0AAD8RRG9_LOLMU</name>
<feature type="compositionally biased region" description="Polar residues" evidence="1">
    <location>
        <begin position="15"/>
        <end position="28"/>
    </location>
</feature>
<reference evidence="2" key="1">
    <citation type="submission" date="2023-07" db="EMBL/GenBank/DDBJ databases">
        <title>A chromosome-level genome assembly of Lolium multiflorum.</title>
        <authorList>
            <person name="Chen Y."/>
            <person name="Copetti D."/>
            <person name="Kolliker R."/>
            <person name="Studer B."/>
        </authorList>
    </citation>
    <scope>NUCLEOTIDE SEQUENCE</scope>
    <source>
        <strain evidence="2">02402/16</strain>
        <tissue evidence="2">Leaf</tissue>
    </source>
</reference>
<dbReference type="AlphaFoldDB" id="A0AAD8RRG9"/>
<proteinExistence type="predicted"/>
<dbReference type="Proteomes" id="UP001231189">
    <property type="component" value="Unassembled WGS sequence"/>
</dbReference>
<evidence type="ECO:0000313" key="3">
    <source>
        <dbReference type="Proteomes" id="UP001231189"/>
    </source>
</evidence>
<keyword evidence="3" id="KW-1185">Reference proteome</keyword>
<feature type="region of interest" description="Disordered" evidence="1">
    <location>
        <begin position="1"/>
        <end position="31"/>
    </location>
</feature>
<evidence type="ECO:0000313" key="2">
    <source>
        <dbReference type="EMBL" id="KAK1630523.1"/>
    </source>
</evidence>
<protein>
    <submittedName>
        <fullName evidence="2">Uncharacterized protein</fullName>
    </submittedName>
</protein>
<dbReference type="EMBL" id="JAUUTY010000005">
    <property type="protein sequence ID" value="KAK1630523.1"/>
    <property type="molecule type" value="Genomic_DNA"/>
</dbReference>
<comment type="caution">
    <text evidence="2">The sequence shown here is derived from an EMBL/GenBank/DDBJ whole genome shotgun (WGS) entry which is preliminary data.</text>
</comment>
<gene>
    <name evidence="2" type="ORF">QYE76_004838</name>
</gene>
<organism evidence="2 3">
    <name type="scientific">Lolium multiflorum</name>
    <name type="common">Italian ryegrass</name>
    <name type="synonym">Lolium perenne subsp. multiflorum</name>
    <dbReference type="NCBI Taxonomy" id="4521"/>
    <lineage>
        <taxon>Eukaryota</taxon>
        <taxon>Viridiplantae</taxon>
        <taxon>Streptophyta</taxon>
        <taxon>Embryophyta</taxon>
        <taxon>Tracheophyta</taxon>
        <taxon>Spermatophyta</taxon>
        <taxon>Magnoliopsida</taxon>
        <taxon>Liliopsida</taxon>
        <taxon>Poales</taxon>
        <taxon>Poaceae</taxon>
        <taxon>BOP clade</taxon>
        <taxon>Pooideae</taxon>
        <taxon>Poodae</taxon>
        <taxon>Poeae</taxon>
        <taxon>Poeae Chloroplast Group 2 (Poeae type)</taxon>
        <taxon>Loliodinae</taxon>
        <taxon>Loliinae</taxon>
        <taxon>Lolium</taxon>
    </lineage>
</organism>